<evidence type="ECO:0000256" key="3">
    <source>
        <dbReference type="ARBA" id="ARBA00022692"/>
    </source>
</evidence>
<name>A0ABN8MZP8_9CNID</name>
<dbReference type="PRINTS" id="PR00237">
    <property type="entry name" value="GPCRRHODOPSN"/>
</dbReference>
<evidence type="ECO:0000259" key="10">
    <source>
        <dbReference type="PROSITE" id="PS50262"/>
    </source>
</evidence>
<organism evidence="11 12">
    <name type="scientific">Porites evermanni</name>
    <dbReference type="NCBI Taxonomy" id="104178"/>
    <lineage>
        <taxon>Eukaryota</taxon>
        <taxon>Metazoa</taxon>
        <taxon>Cnidaria</taxon>
        <taxon>Anthozoa</taxon>
        <taxon>Hexacorallia</taxon>
        <taxon>Scleractinia</taxon>
        <taxon>Fungiina</taxon>
        <taxon>Poritidae</taxon>
        <taxon>Porites</taxon>
    </lineage>
</organism>
<evidence type="ECO:0000313" key="11">
    <source>
        <dbReference type="EMBL" id="CAH3039443.1"/>
    </source>
</evidence>
<dbReference type="PANTHER" id="PTHR24247">
    <property type="entry name" value="5-HYDROXYTRYPTAMINE RECEPTOR"/>
    <property type="match status" value="1"/>
</dbReference>
<dbReference type="SMART" id="SM01381">
    <property type="entry name" value="7TM_GPCR_Srsx"/>
    <property type="match status" value="1"/>
</dbReference>
<keyword evidence="7" id="KW-0675">Receptor</keyword>
<feature type="transmembrane region" description="Helical" evidence="9">
    <location>
        <begin position="196"/>
        <end position="219"/>
    </location>
</feature>
<feature type="transmembrane region" description="Helical" evidence="9">
    <location>
        <begin position="80"/>
        <end position="103"/>
    </location>
</feature>
<evidence type="ECO:0000256" key="4">
    <source>
        <dbReference type="ARBA" id="ARBA00022989"/>
    </source>
</evidence>
<dbReference type="PANTHER" id="PTHR24247:SF202">
    <property type="entry name" value="5-HYDROXYTRYPTAMINE RECEPTOR 1"/>
    <property type="match status" value="1"/>
</dbReference>
<feature type="transmembrane region" description="Helical" evidence="9">
    <location>
        <begin position="123"/>
        <end position="142"/>
    </location>
</feature>
<feature type="transmembrane region" description="Helical" evidence="9">
    <location>
        <begin position="162"/>
        <end position="184"/>
    </location>
</feature>
<proteinExistence type="predicted"/>
<comment type="caution">
    <text evidence="11">The sequence shown here is derived from an EMBL/GenBank/DDBJ whole genome shotgun (WGS) entry which is preliminary data.</text>
</comment>
<keyword evidence="2" id="KW-1003">Cell membrane</keyword>
<accession>A0ABN8MZP8</accession>
<keyword evidence="6 9" id="KW-0472">Membrane</keyword>
<dbReference type="Gene3D" id="1.20.1070.10">
    <property type="entry name" value="Rhodopsin 7-helix transmembrane proteins"/>
    <property type="match status" value="1"/>
</dbReference>
<dbReference type="InterPro" id="IPR000276">
    <property type="entry name" value="GPCR_Rhodpsn"/>
</dbReference>
<feature type="domain" description="G-protein coupled receptors family 1 profile" evidence="10">
    <location>
        <begin position="60"/>
        <end position="309"/>
    </location>
</feature>
<dbReference type="Pfam" id="PF00001">
    <property type="entry name" value="7tm_1"/>
    <property type="match status" value="1"/>
</dbReference>
<gene>
    <name evidence="11" type="ORF">PEVE_00039952</name>
</gene>
<evidence type="ECO:0000256" key="8">
    <source>
        <dbReference type="ARBA" id="ARBA00023224"/>
    </source>
</evidence>
<dbReference type="PROSITE" id="PS50262">
    <property type="entry name" value="G_PROTEIN_RECEP_F1_2"/>
    <property type="match status" value="1"/>
</dbReference>
<feature type="transmembrane region" description="Helical" evidence="9">
    <location>
        <begin position="250"/>
        <end position="274"/>
    </location>
</feature>
<evidence type="ECO:0000313" key="12">
    <source>
        <dbReference type="Proteomes" id="UP001159427"/>
    </source>
</evidence>
<keyword evidence="3 9" id="KW-0812">Transmembrane</keyword>
<evidence type="ECO:0000256" key="1">
    <source>
        <dbReference type="ARBA" id="ARBA00004651"/>
    </source>
</evidence>
<evidence type="ECO:0000256" key="9">
    <source>
        <dbReference type="SAM" id="Phobius"/>
    </source>
</evidence>
<dbReference type="SUPFAM" id="SSF81321">
    <property type="entry name" value="Family A G protein-coupled receptor-like"/>
    <property type="match status" value="1"/>
</dbReference>
<dbReference type="EMBL" id="CALNXI010000717">
    <property type="protein sequence ID" value="CAH3039443.1"/>
    <property type="molecule type" value="Genomic_DNA"/>
</dbReference>
<reference evidence="11 12" key="1">
    <citation type="submission" date="2022-05" db="EMBL/GenBank/DDBJ databases">
        <authorList>
            <consortium name="Genoscope - CEA"/>
            <person name="William W."/>
        </authorList>
    </citation>
    <scope>NUCLEOTIDE SEQUENCE [LARGE SCALE GENOMIC DNA]</scope>
</reference>
<evidence type="ECO:0000256" key="5">
    <source>
        <dbReference type="ARBA" id="ARBA00023040"/>
    </source>
</evidence>
<evidence type="ECO:0000256" key="2">
    <source>
        <dbReference type="ARBA" id="ARBA00022475"/>
    </source>
</evidence>
<evidence type="ECO:0000256" key="6">
    <source>
        <dbReference type="ARBA" id="ARBA00023136"/>
    </source>
</evidence>
<keyword evidence="5" id="KW-0297">G-protein coupled receptor</keyword>
<keyword evidence="4 9" id="KW-1133">Transmembrane helix</keyword>
<sequence>MENLVSSTGNSSFETSLSPTNASLLKPSRPSVANKYRHTAEETLIFVFIYTLLALLVILSNSLIVIAFKRNNKLRTTTNMFFASLAISDFLVGAISIPSWMYFLIYDLNNSFPSAANMRFRRVYTFFDVFSALTSIAHLTVISVERNIAISKPLRHRVIPKCYYQCVLVAAWIYGMIVAGIFITDFKSDSWSRYRGLLTTTAGFIVPLVIIISMYANIYKNVKLFNIRRRSYSVSSIQKKVQNERAKANTVLIVTSLFLLSWLPFFTLSVLFIFCPALKCVPRGMSVLYLVDFAKILHYGNSAMNPVVYTFRSSEMRMTLIRIVAPCHFQTPVNSVQRVIPPAALRIPFETANGRHSLSPSIYKEVKRQDHYL</sequence>
<dbReference type="Proteomes" id="UP001159427">
    <property type="component" value="Unassembled WGS sequence"/>
</dbReference>
<keyword evidence="8" id="KW-0807">Transducer</keyword>
<dbReference type="InterPro" id="IPR017452">
    <property type="entry name" value="GPCR_Rhodpsn_7TM"/>
</dbReference>
<evidence type="ECO:0000256" key="7">
    <source>
        <dbReference type="ARBA" id="ARBA00023170"/>
    </source>
</evidence>
<feature type="transmembrane region" description="Helical" evidence="9">
    <location>
        <begin position="44"/>
        <end position="68"/>
    </location>
</feature>
<keyword evidence="12" id="KW-1185">Reference proteome</keyword>
<comment type="subcellular location">
    <subcellularLocation>
        <location evidence="1">Cell membrane</location>
        <topology evidence="1">Multi-pass membrane protein</topology>
    </subcellularLocation>
</comment>
<protein>
    <recommendedName>
        <fullName evidence="10">G-protein coupled receptors family 1 profile domain-containing protein</fullName>
    </recommendedName>
</protein>